<evidence type="ECO:0000256" key="1">
    <source>
        <dbReference type="SAM" id="Phobius"/>
    </source>
</evidence>
<evidence type="ECO:0000313" key="3">
    <source>
        <dbReference type="Proteomes" id="UP001140949"/>
    </source>
</evidence>
<name>A0AAX6G1R3_IRIPA</name>
<dbReference type="EMBL" id="JANAVB010023999">
    <property type="protein sequence ID" value="KAJ6822674.1"/>
    <property type="molecule type" value="Genomic_DNA"/>
</dbReference>
<dbReference type="PANTHER" id="PTHR15852">
    <property type="entry name" value="PLASTID TRANSCRIPTIONALLY ACTIVE PROTEIN"/>
    <property type="match status" value="1"/>
</dbReference>
<organism evidence="2 3">
    <name type="scientific">Iris pallida</name>
    <name type="common">Sweet iris</name>
    <dbReference type="NCBI Taxonomy" id="29817"/>
    <lineage>
        <taxon>Eukaryota</taxon>
        <taxon>Viridiplantae</taxon>
        <taxon>Streptophyta</taxon>
        <taxon>Embryophyta</taxon>
        <taxon>Tracheophyta</taxon>
        <taxon>Spermatophyta</taxon>
        <taxon>Magnoliopsida</taxon>
        <taxon>Liliopsida</taxon>
        <taxon>Asparagales</taxon>
        <taxon>Iridaceae</taxon>
        <taxon>Iridoideae</taxon>
        <taxon>Irideae</taxon>
        <taxon>Iris</taxon>
    </lineage>
</organism>
<sequence>MLNPKPVVTKSFSQHQLTKLTQITREGKSSLSPRKMSTAPSLPGLCSSFHRSSSSHPPPPLLRTSRIQRCARIRAVDLDQNTIIAITVGVASVAVGIGIPVFYETQIDSAAKRENTQACFPCSGSGAQQCRFCVGTGNVTVVLGEGETEVSKCINCEGAGSLTCTTCQGSGIQPRYLDRRFTVGARGFFLPLSGRPAAFLDLRLLLLASGFSFLTTCSLFHFGWC</sequence>
<reference evidence="2" key="1">
    <citation type="journal article" date="2023" name="GigaByte">
        <title>Genome assembly of the bearded iris, Iris pallida Lam.</title>
        <authorList>
            <person name="Bruccoleri R.E."/>
            <person name="Oakeley E.J."/>
            <person name="Faust A.M.E."/>
            <person name="Altorfer M."/>
            <person name="Dessus-Babus S."/>
            <person name="Burckhardt D."/>
            <person name="Oertli M."/>
            <person name="Naumann U."/>
            <person name="Petersen F."/>
            <person name="Wong J."/>
        </authorList>
    </citation>
    <scope>NUCLEOTIDE SEQUENCE</scope>
    <source>
        <strain evidence="2">GSM-AAB239-AS_SAM_17_03QT</strain>
    </source>
</reference>
<protein>
    <submittedName>
        <fullName evidence="2">Protein SPA, chloroplastic</fullName>
    </submittedName>
</protein>
<evidence type="ECO:0000313" key="2">
    <source>
        <dbReference type="EMBL" id="KAJ6822674.1"/>
    </source>
</evidence>
<keyword evidence="1" id="KW-1133">Transmembrane helix</keyword>
<dbReference type="Proteomes" id="UP001140949">
    <property type="component" value="Unassembled WGS sequence"/>
</dbReference>
<dbReference type="InterPro" id="IPR036410">
    <property type="entry name" value="HSP_DnaJ_Cys-rich_dom_sf"/>
</dbReference>
<reference evidence="2" key="2">
    <citation type="submission" date="2023-04" db="EMBL/GenBank/DDBJ databases">
        <authorList>
            <person name="Bruccoleri R.E."/>
            <person name="Oakeley E.J."/>
            <person name="Faust A.-M."/>
            <person name="Dessus-Babus S."/>
            <person name="Altorfer M."/>
            <person name="Burckhardt D."/>
            <person name="Oertli M."/>
            <person name="Naumann U."/>
            <person name="Petersen F."/>
            <person name="Wong J."/>
        </authorList>
    </citation>
    <scope>NUCLEOTIDE SEQUENCE</scope>
    <source>
        <strain evidence="2">GSM-AAB239-AS_SAM_17_03QT</strain>
        <tissue evidence="2">Leaf</tissue>
    </source>
</reference>
<dbReference type="Pfam" id="PF17302">
    <property type="entry name" value="DUF5351"/>
    <property type="match status" value="1"/>
</dbReference>
<dbReference type="GO" id="GO:0010206">
    <property type="term" value="P:photosystem II repair"/>
    <property type="evidence" value="ECO:0007669"/>
    <property type="project" value="TreeGrafter"/>
</dbReference>
<comment type="caution">
    <text evidence="2">The sequence shown here is derived from an EMBL/GenBank/DDBJ whole genome shotgun (WGS) entry which is preliminary data.</text>
</comment>
<proteinExistence type="predicted"/>
<feature type="transmembrane region" description="Helical" evidence="1">
    <location>
        <begin position="204"/>
        <end position="224"/>
    </location>
</feature>
<dbReference type="GO" id="GO:0003756">
    <property type="term" value="F:protein disulfide isomerase activity"/>
    <property type="evidence" value="ECO:0007669"/>
    <property type="project" value="TreeGrafter"/>
</dbReference>
<keyword evidence="1" id="KW-0472">Membrane</keyword>
<keyword evidence="3" id="KW-1185">Reference proteome</keyword>
<keyword evidence="1" id="KW-0812">Transmembrane</keyword>
<dbReference type="SUPFAM" id="SSF57938">
    <property type="entry name" value="DnaJ/Hsp40 cysteine-rich domain"/>
    <property type="match status" value="1"/>
</dbReference>
<dbReference type="GO" id="GO:0009507">
    <property type="term" value="C:chloroplast"/>
    <property type="evidence" value="ECO:0007669"/>
    <property type="project" value="TreeGrafter"/>
</dbReference>
<gene>
    <name evidence="2" type="ORF">M6B38_386620</name>
</gene>
<dbReference type="InterPro" id="IPR035272">
    <property type="entry name" value="DUF5351"/>
</dbReference>
<accession>A0AAX6G1R3</accession>
<feature type="transmembrane region" description="Helical" evidence="1">
    <location>
        <begin position="83"/>
        <end position="103"/>
    </location>
</feature>
<dbReference type="PANTHER" id="PTHR15852:SF27">
    <property type="entry name" value="PROTEIN DISULFIDE-ISOMERASE LQY1, CHLOROPLASTIC"/>
    <property type="match status" value="1"/>
</dbReference>
<dbReference type="AlphaFoldDB" id="A0AAX6G1R3"/>